<dbReference type="InterPro" id="IPR000847">
    <property type="entry name" value="LysR_HTH_N"/>
</dbReference>
<dbReference type="InterPro" id="IPR050389">
    <property type="entry name" value="LysR-type_TF"/>
</dbReference>
<name>A0A6J7F844_9ZZZZ</name>
<sequence>MTDLRKVDINLIVVLDAILAEKNLTRAGDVVGMTQPSVSGALARLRQQFDDPLLVRAGRGFELTPKARELQPLVDEAMGEISRIYDLSPTFDASSSTRTFLISASDYLLSQLTGPLLRLLEQAAPLISIEFDALPADTNVTPNDLLRRDVIISGTGRGVPGKRQSLFSDRFVCIVDEGNERLTGGKLSITDLQEMRHVRSFFGDAVQTHVDDMLSAAGIAPRIAMSVQGFLPVPHTVSGTQFVGFVPERLSTQSAATLGLVIAETELQGGTLIEAAHWHPSKNGDPAIKWLVKMLRDASEVVEFGDGGLDLGEG</sequence>
<dbReference type="SUPFAM" id="SSF46785">
    <property type="entry name" value="Winged helix' DNA-binding domain"/>
    <property type="match status" value="1"/>
</dbReference>
<dbReference type="GO" id="GO:0003700">
    <property type="term" value="F:DNA-binding transcription factor activity"/>
    <property type="evidence" value="ECO:0007669"/>
    <property type="project" value="InterPro"/>
</dbReference>
<dbReference type="InterPro" id="IPR005119">
    <property type="entry name" value="LysR_subst-bd"/>
</dbReference>
<dbReference type="Pfam" id="PF00126">
    <property type="entry name" value="HTH_1"/>
    <property type="match status" value="1"/>
</dbReference>
<dbReference type="Pfam" id="PF03466">
    <property type="entry name" value="LysR_substrate"/>
    <property type="match status" value="1"/>
</dbReference>
<keyword evidence="2" id="KW-0805">Transcription regulation</keyword>
<dbReference type="AlphaFoldDB" id="A0A6J7F844"/>
<evidence type="ECO:0000256" key="1">
    <source>
        <dbReference type="ARBA" id="ARBA00009437"/>
    </source>
</evidence>
<protein>
    <submittedName>
        <fullName evidence="6">Unannotated protein</fullName>
    </submittedName>
</protein>
<dbReference type="Gene3D" id="1.10.10.10">
    <property type="entry name" value="Winged helix-like DNA-binding domain superfamily/Winged helix DNA-binding domain"/>
    <property type="match status" value="1"/>
</dbReference>
<evidence type="ECO:0000256" key="4">
    <source>
        <dbReference type="ARBA" id="ARBA00023163"/>
    </source>
</evidence>
<dbReference type="PROSITE" id="PS50931">
    <property type="entry name" value="HTH_LYSR"/>
    <property type="match status" value="1"/>
</dbReference>
<accession>A0A6J7F844</accession>
<dbReference type="EMBL" id="CAFBMB010000010">
    <property type="protein sequence ID" value="CAB4889804.1"/>
    <property type="molecule type" value="Genomic_DNA"/>
</dbReference>
<evidence type="ECO:0000259" key="5">
    <source>
        <dbReference type="PROSITE" id="PS50931"/>
    </source>
</evidence>
<proteinExistence type="inferred from homology"/>
<evidence type="ECO:0000256" key="3">
    <source>
        <dbReference type="ARBA" id="ARBA00023125"/>
    </source>
</evidence>
<organism evidence="6">
    <name type="scientific">freshwater metagenome</name>
    <dbReference type="NCBI Taxonomy" id="449393"/>
    <lineage>
        <taxon>unclassified sequences</taxon>
        <taxon>metagenomes</taxon>
        <taxon>ecological metagenomes</taxon>
    </lineage>
</organism>
<reference evidence="6" key="1">
    <citation type="submission" date="2020-05" db="EMBL/GenBank/DDBJ databases">
        <authorList>
            <person name="Chiriac C."/>
            <person name="Salcher M."/>
            <person name="Ghai R."/>
            <person name="Kavagutti S V."/>
        </authorList>
    </citation>
    <scope>NUCLEOTIDE SEQUENCE</scope>
</reference>
<dbReference type="InterPro" id="IPR036390">
    <property type="entry name" value="WH_DNA-bd_sf"/>
</dbReference>
<dbReference type="GO" id="GO:0003677">
    <property type="term" value="F:DNA binding"/>
    <property type="evidence" value="ECO:0007669"/>
    <property type="project" value="UniProtKB-KW"/>
</dbReference>
<dbReference type="InterPro" id="IPR037402">
    <property type="entry name" value="YidZ_PBP2"/>
</dbReference>
<dbReference type="Gene3D" id="3.40.190.10">
    <property type="entry name" value="Periplasmic binding protein-like II"/>
    <property type="match status" value="2"/>
</dbReference>
<gene>
    <name evidence="6" type="ORF">UFOPK3516_00270</name>
</gene>
<keyword evidence="3" id="KW-0238">DNA-binding</keyword>
<evidence type="ECO:0000313" key="6">
    <source>
        <dbReference type="EMBL" id="CAB4889804.1"/>
    </source>
</evidence>
<evidence type="ECO:0000256" key="2">
    <source>
        <dbReference type="ARBA" id="ARBA00023015"/>
    </source>
</evidence>
<dbReference type="CDD" id="cd08417">
    <property type="entry name" value="PBP2_Nitroaromatics_like"/>
    <property type="match status" value="1"/>
</dbReference>
<keyword evidence="4" id="KW-0804">Transcription</keyword>
<dbReference type="SUPFAM" id="SSF53850">
    <property type="entry name" value="Periplasmic binding protein-like II"/>
    <property type="match status" value="1"/>
</dbReference>
<dbReference type="PANTHER" id="PTHR30118">
    <property type="entry name" value="HTH-TYPE TRANSCRIPTIONAL REGULATOR LEUO-RELATED"/>
    <property type="match status" value="1"/>
</dbReference>
<feature type="domain" description="HTH lysR-type" evidence="5">
    <location>
        <begin position="7"/>
        <end position="64"/>
    </location>
</feature>
<comment type="similarity">
    <text evidence="1">Belongs to the LysR transcriptional regulatory family.</text>
</comment>
<dbReference type="PANTHER" id="PTHR30118:SF15">
    <property type="entry name" value="TRANSCRIPTIONAL REGULATORY PROTEIN"/>
    <property type="match status" value="1"/>
</dbReference>
<dbReference type="InterPro" id="IPR036388">
    <property type="entry name" value="WH-like_DNA-bd_sf"/>
</dbReference>